<sequence>MKAIVQDQFGGIETLLFKDIATPEPKEKEVLVKVKAFGINRMDIVQRLGKYPPPPGASEIIGVEVSGEIAKVGSQVTKYQVGQEVFGLMGGGAYAEYAIIHEDLAILKPKELSFIQAATIPEVWFTAYQALHLVGNIKQGDDVLIHAGASGVGLSAIQLAKRAGARNVYVTAGSADKIEFCKSYGATQGFNYKETNFNEEILKVTENRGVDLIIDFIGGSYWNNNINSLALDGRLVILGTMGGPNVSETNIGVILRKRLRVQGSTLRSRTVEYQSKLAKVISDEIAPAIISGELKHNICKEFDWNQIGEAHNYMEQANNIGKIVATIN</sequence>
<dbReference type="Pfam" id="PF00107">
    <property type="entry name" value="ADH_zinc_N"/>
    <property type="match status" value="1"/>
</dbReference>
<name>A0A137PGE5_CONC2</name>
<dbReference type="GO" id="GO:0070402">
    <property type="term" value="F:NADPH binding"/>
    <property type="evidence" value="ECO:0007669"/>
    <property type="project" value="TreeGrafter"/>
</dbReference>
<accession>A0A137PGE5</accession>
<dbReference type="Gene3D" id="3.40.50.720">
    <property type="entry name" value="NAD(P)-binding Rossmann-like Domain"/>
    <property type="match status" value="1"/>
</dbReference>
<protein>
    <submittedName>
        <fullName evidence="4">NAD(P)H quinone oxidoreductase, PIG3 family</fullName>
    </submittedName>
</protein>
<dbReference type="GO" id="GO:0016651">
    <property type="term" value="F:oxidoreductase activity, acting on NAD(P)H"/>
    <property type="evidence" value="ECO:0007669"/>
    <property type="project" value="TreeGrafter"/>
</dbReference>
<dbReference type="Gene3D" id="3.90.180.10">
    <property type="entry name" value="Medium-chain alcohol dehydrogenases, catalytic domain"/>
    <property type="match status" value="1"/>
</dbReference>
<dbReference type="Proteomes" id="UP000070444">
    <property type="component" value="Unassembled WGS sequence"/>
</dbReference>
<dbReference type="InterPro" id="IPR036291">
    <property type="entry name" value="NAD(P)-bd_dom_sf"/>
</dbReference>
<dbReference type="AlphaFoldDB" id="A0A137PGE5"/>
<dbReference type="InterPro" id="IPR013154">
    <property type="entry name" value="ADH-like_N"/>
</dbReference>
<evidence type="ECO:0000256" key="2">
    <source>
        <dbReference type="ARBA" id="ARBA00023002"/>
    </source>
</evidence>
<gene>
    <name evidence="4" type="ORF">CONCODRAFT_54963</name>
</gene>
<proteinExistence type="predicted"/>
<dbReference type="SUPFAM" id="SSF51735">
    <property type="entry name" value="NAD(P)-binding Rossmann-fold domains"/>
    <property type="match status" value="1"/>
</dbReference>
<evidence type="ECO:0000256" key="1">
    <source>
        <dbReference type="ARBA" id="ARBA00022857"/>
    </source>
</evidence>
<dbReference type="OrthoDB" id="203908at2759"/>
<dbReference type="InterPro" id="IPR014189">
    <property type="entry name" value="Quinone_OxRdtase_PIG3"/>
</dbReference>
<dbReference type="STRING" id="796925.A0A137PGE5"/>
<dbReference type="NCBIfam" id="TIGR02824">
    <property type="entry name" value="quinone_pig3"/>
    <property type="match status" value="1"/>
</dbReference>
<keyword evidence="2" id="KW-0560">Oxidoreductase</keyword>
<dbReference type="PANTHER" id="PTHR48106:SF18">
    <property type="entry name" value="QUINONE OXIDOREDUCTASE PIG3"/>
    <property type="match status" value="1"/>
</dbReference>
<evidence type="ECO:0000259" key="3">
    <source>
        <dbReference type="SMART" id="SM00829"/>
    </source>
</evidence>
<dbReference type="InterPro" id="IPR013149">
    <property type="entry name" value="ADH-like_C"/>
</dbReference>
<feature type="domain" description="Enoyl reductase (ER)" evidence="3">
    <location>
        <begin position="10"/>
        <end position="325"/>
    </location>
</feature>
<dbReference type="Pfam" id="PF08240">
    <property type="entry name" value="ADH_N"/>
    <property type="match status" value="1"/>
</dbReference>
<evidence type="ECO:0000313" key="5">
    <source>
        <dbReference type="Proteomes" id="UP000070444"/>
    </source>
</evidence>
<keyword evidence="1" id="KW-0521">NADP</keyword>
<dbReference type="EMBL" id="KQ964428">
    <property type="protein sequence ID" value="KXN74058.1"/>
    <property type="molecule type" value="Genomic_DNA"/>
</dbReference>
<reference evidence="4 5" key="1">
    <citation type="journal article" date="2015" name="Genome Biol. Evol.">
        <title>Phylogenomic analyses indicate that early fungi evolved digesting cell walls of algal ancestors of land plants.</title>
        <authorList>
            <person name="Chang Y."/>
            <person name="Wang S."/>
            <person name="Sekimoto S."/>
            <person name="Aerts A.L."/>
            <person name="Choi C."/>
            <person name="Clum A."/>
            <person name="LaButti K.M."/>
            <person name="Lindquist E.A."/>
            <person name="Yee Ngan C."/>
            <person name="Ohm R.A."/>
            <person name="Salamov A.A."/>
            <person name="Grigoriev I.V."/>
            <person name="Spatafora J.W."/>
            <person name="Berbee M.L."/>
        </authorList>
    </citation>
    <scope>NUCLEOTIDE SEQUENCE [LARGE SCALE GENOMIC DNA]</scope>
    <source>
        <strain evidence="4 5">NRRL 28638</strain>
    </source>
</reference>
<dbReference type="PANTHER" id="PTHR48106">
    <property type="entry name" value="QUINONE OXIDOREDUCTASE PIG3-RELATED"/>
    <property type="match status" value="1"/>
</dbReference>
<organism evidence="4 5">
    <name type="scientific">Conidiobolus coronatus (strain ATCC 28846 / CBS 209.66 / NRRL 28638)</name>
    <name type="common">Delacroixia coronata</name>
    <dbReference type="NCBI Taxonomy" id="796925"/>
    <lineage>
        <taxon>Eukaryota</taxon>
        <taxon>Fungi</taxon>
        <taxon>Fungi incertae sedis</taxon>
        <taxon>Zoopagomycota</taxon>
        <taxon>Entomophthoromycotina</taxon>
        <taxon>Entomophthoromycetes</taxon>
        <taxon>Entomophthorales</taxon>
        <taxon>Ancylistaceae</taxon>
        <taxon>Conidiobolus</taxon>
    </lineage>
</organism>
<dbReference type="CDD" id="cd05276">
    <property type="entry name" value="p53_inducible_oxidoreductase"/>
    <property type="match status" value="1"/>
</dbReference>
<keyword evidence="5" id="KW-1185">Reference proteome</keyword>
<dbReference type="InterPro" id="IPR020843">
    <property type="entry name" value="ER"/>
</dbReference>
<dbReference type="SMART" id="SM00829">
    <property type="entry name" value="PKS_ER"/>
    <property type="match status" value="1"/>
</dbReference>
<dbReference type="OMA" id="HKHMEDA"/>
<dbReference type="SUPFAM" id="SSF50129">
    <property type="entry name" value="GroES-like"/>
    <property type="match status" value="1"/>
</dbReference>
<evidence type="ECO:0000313" key="4">
    <source>
        <dbReference type="EMBL" id="KXN74058.1"/>
    </source>
</evidence>
<dbReference type="InterPro" id="IPR011032">
    <property type="entry name" value="GroES-like_sf"/>
</dbReference>